<dbReference type="STRING" id="145458.APU90_03010"/>
<dbReference type="InterPro" id="IPR000073">
    <property type="entry name" value="AB_hydrolase_1"/>
</dbReference>
<dbReference type="GO" id="GO:0047372">
    <property type="term" value="F:monoacylglycerol lipase activity"/>
    <property type="evidence" value="ECO:0007669"/>
    <property type="project" value="TreeGrafter"/>
</dbReference>
<dbReference type="PANTHER" id="PTHR43798:SF5">
    <property type="entry name" value="MONOACYLGLYCEROL LIPASE ABHD6"/>
    <property type="match status" value="1"/>
</dbReference>
<organism evidence="2 3">
    <name type="scientific">Rathayibacter toxicus</name>
    <dbReference type="NCBI Taxonomy" id="145458"/>
    <lineage>
        <taxon>Bacteria</taxon>
        <taxon>Bacillati</taxon>
        <taxon>Actinomycetota</taxon>
        <taxon>Actinomycetes</taxon>
        <taxon>Micrococcales</taxon>
        <taxon>Microbacteriaceae</taxon>
        <taxon>Rathayibacter</taxon>
    </lineage>
</organism>
<reference evidence="2 3" key="1">
    <citation type="submission" date="2015-04" db="EMBL/GenBank/DDBJ databases">
        <title>Draft genome sequence of Rathayibacter toxicus strain FH-142 (AKA 70134 or CS 32), a Western Australian isolate.</title>
        <authorList>
            <consortium name="Consortium for Microbial Forensics and Genomics (microFORGE)"/>
            <person name="Knight B.M."/>
            <person name="Roberts D.P."/>
            <person name="Lin D."/>
            <person name="Hari K."/>
            <person name="Fletcher J."/>
            <person name="Melcher U."/>
            <person name="Blagden T."/>
            <person name="Luster D.G."/>
            <person name="Sechler A.J."/>
            <person name="Schneider W.L."/>
            <person name="Winegar R.A."/>
        </authorList>
    </citation>
    <scope>NUCLEOTIDE SEQUENCE [LARGE SCALE GENOMIC DNA]</scope>
    <source>
        <strain evidence="2 3">FH142</strain>
    </source>
</reference>
<dbReference type="GO" id="GO:0016020">
    <property type="term" value="C:membrane"/>
    <property type="evidence" value="ECO:0007669"/>
    <property type="project" value="TreeGrafter"/>
</dbReference>
<dbReference type="GO" id="GO:0046464">
    <property type="term" value="P:acylglycerol catabolic process"/>
    <property type="evidence" value="ECO:0007669"/>
    <property type="project" value="TreeGrafter"/>
</dbReference>
<dbReference type="EMBL" id="LBFI01000024">
    <property type="protein sequence ID" value="KKM46296.1"/>
    <property type="molecule type" value="Genomic_DNA"/>
</dbReference>
<dbReference type="RefSeq" id="WP_042733909.1">
    <property type="nucleotide sequence ID" value="NZ_CP010848.1"/>
</dbReference>
<dbReference type="PANTHER" id="PTHR43798">
    <property type="entry name" value="MONOACYLGLYCEROL LIPASE"/>
    <property type="match status" value="1"/>
</dbReference>
<dbReference type="InterPro" id="IPR029058">
    <property type="entry name" value="AB_hydrolase_fold"/>
</dbReference>
<keyword evidence="3" id="KW-1185">Reference proteome</keyword>
<gene>
    <name evidence="2" type="ORF">VT73_04480</name>
</gene>
<comment type="caution">
    <text evidence="2">The sequence shown here is derived from an EMBL/GenBank/DDBJ whole genome shotgun (WGS) entry which is preliminary data.</text>
</comment>
<dbReference type="KEGG" id="rtx:TI83_03460"/>
<name>A0A0C5BRH9_9MICO</name>
<proteinExistence type="predicted"/>
<dbReference type="KEGG" id="rtc:APU90_03010"/>
<dbReference type="Proteomes" id="UP000052979">
    <property type="component" value="Unassembled WGS sequence"/>
</dbReference>
<dbReference type="InterPro" id="IPR050266">
    <property type="entry name" value="AB_hydrolase_sf"/>
</dbReference>
<dbReference type="AlphaFoldDB" id="A0A0C5BRH9"/>
<dbReference type="GeneID" id="93667675"/>
<dbReference type="Gene3D" id="3.40.50.1820">
    <property type="entry name" value="alpha/beta hydrolase"/>
    <property type="match status" value="1"/>
</dbReference>
<dbReference type="eggNOG" id="COG1073">
    <property type="taxonomic scope" value="Bacteria"/>
</dbReference>
<evidence type="ECO:0000313" key="3">
    <source>
        <dbReference type="Proteomes" id="UP000052979"/>
    </source>
</evidence>
<feature type="domain" description="AB hydrolase-1" evidence="1">
    <location>
        <begin position="41"/>
        <end position="248"/>
    </location>
</feature>
<protein>
    <recommendedName>
        <fullName evidence="1">AB hydrolase-1 domain-containing protein</fullName>
    </recommendedName>
</protein>
<accession>A0A0C5BRH9</accession>
<dbReference type="Pfam" id="PF12697">
    <property type="entry name" value="Abhydrolase_6"/>
    <property type="match status" value="1"/>
</dbReference>
<dbReference type="SUPFAM" id="SSF53474">
    <property type="entry name" value="alpha/beta-Hydrolases"/>
    <property type="match status" value="1"/>
</dbReference>
<evidence type="ECO:0000313" key="2">
    <source>
        <dbReference type="EMBL" id="KKM46296.1"/>
    </source>
</evidence>
<evidence type="ECO:0000259" key="1">
    <source>
        <dbReference type="Pfam" id="PF12697"/>
    </source>
</evidence>
<dbReference type="PATRIC" id="fig|145458.7.peg.803"/>
<sequence length="271" mass="28272">MSRTTEFRATQAGLVQQITLSISGAPVRLYAAGPQRAPLVLLVTGPGRGAREDTAFLLPLLARRHRVAALELLDVPEPWHEGARAASAALDALDAEEASIVGHALGACVAVATADTDTRVRSVVLAAGWLRPTERLLLLARLWRNLADHPQARGDLARLITVGSLAVLDGTSPWSPDSSPLLAAAAEADVAAAAARLRIPALVIGCSGDTVVGIAGAEALLGAIDDARYAVMDTGHAVLAERPAELLALLERFLADPTRDPAGSIVPRMRV</sequence>